<dbReference type="InterPro" id="IPR052017">
    <property type="entry name" value="TSUP"/>
</dbReference>
<proteinExistence type="inferred from homology"/>
<keyword evidence="5 8" id="KW-0812">Transmembrane</keyword>
<evidence type="ECO:0000256" key="7">
    <source>
        <dbReference type="ARBA" id="ARBA00023136"/>
    </source>
</evidence>
<organism evidence="10 11">
    <name type="scientific">Aquamicrobium zhengzhouense</name>
    <dbReference type="NCBI Taxonomy" id="2781738"/>
    <lineage>
        <taxon>Bacteria</taxon>
        <taxon>Pseudomonadati</taxon>
        <taxon>Pseudomonadota</taxon>
        <taxon>Alphaproteobacteria</taxon>
        <taxon>Hyphomicrobiales</taxon>
        <taxon>Phyllobacteriaceae</taxon>
        <taxon>Aquamicrobium</taxon>
    </lineage>
</organism>
<feature type="transmembrane region" description="Helical" evidence="8">
    <location>
        <begin position="154"/>
        <end position="173"/>
    </location>
</feature>
<keyword evidence="11" id="KW-1185">Reference proteome</keyword>
<comment type="subcellular location">
    <subcellularLocation>
        <location evidence="1 8">Cell membrane</location>
        <topology evidence="1 8">Multi-pass membrane protein</topology>
    </subcellularLocation>
</comment>
<evidence type="ECO:0000256" key="4">
    <source>
        <dbReference type="ARBA" id="ARBA00022475"/>
    </source>
</evidence>
<feature type="transmembrane region" description="Helical" evidence="8">
    <location>
        <begin position="75"/>
        <end position="95"/>
    </location>
</feature>
<evidence type="ECO:0000313" key="10">
    <source>
        <dbReference type="EMBL" id="MBI1621626.1"/>
    </source>
</evidence>
<evidence type="ECO:0000256" key="2">
    <source>
        <dbReference type="ARBA" id="ARBA00009142"/>
    </source>
</evidence>
<accession>A0ABS0SG27</accession>
<evidence type="ECO:0000256" key="6">
    <source>
        <dbReference type="ARBA" id="ARBA00022989"/>
    </source>
</evidence>
<comment type="similarity">
    <text evidence="2 8">Belongs to the 4-toluene sulfonate uptake permease (TSUP) (TC 2.A.102) family.</text>
</comment>
<evidence type="ECO:0000256" key="5">
    <source>
        <dbReference type="ARBA" id="ARBA00022692"/>
    </source>
</evidence>
<dbReference type="RefSeq" id="WP_198477043.1">
    <property type="nucleotide sequence ID" value="NZ_JADGMQ010000009.1"/>
</dbReference>
<keyword evidence="3" id="KW-0813">Transport</keyword>
<feature type="transmembrane region" description="Helical" evidence="8">
    <location>
        <begin position="101"/>
        <end position="121"/>
    </location>
</feature>
<dbReference type="PANTHER" id="PTHR30269:SF0">
    <property type="entry name" value="MEMBRANE TRANSPORTER PROTEIN YFCA-RELATED"/>
    <property type="match status" value="1"/>
</dbReference>
<gene>
    <name evidence="10" type="ORF">IOD40_13265</name>
</gene>
<evidence type="ECO:0000256" key="3">
    <source>
        <dbReference type="ARBA" id="ARBA00022448"/>
    </source>
</evidence>
<feature type="transmembrane region" description="Helical" evidence="8">
    <location>
        <begin position="180"/>
        <end position="199"/>
    </location>
</feature>
<evidence type="ECO:0000256" key="8">
    <source>
        <dbReference type="RuleBase" id="RU363041"/>
    </source>
</evidence>
<feature type="chain" id="PRO_5046073505" description="Probable membrane transporter protein" evidence="9">
    <location>
        <begin position="22"/>
        <end position="249"/>
    </location>
</feature>
<keyword evidence="4 8" id="KW-1003">Cell membrane</keyword>
<feature type="signal peptide" evidence="9">
    <location>
        <begin position="1"/>
        <end position="21"/>
    </location>
</feature>
<feature type="transmembrane region" description="Helical" evidence="8">
    <location>
        <begin position="31"/>
        <end position="55"/>
    </location>
</feature>
<dbReference type="EMBL" id="JADGMQ010000009">
    <property type="protein sequence ID" value="MBI1621626.1"/>
    <property type="molecule type" value="Genomic_DNA"/>
</dbReference>
<comment type="caution">
    <text evidence="10">The sequence shown here is derived from an EMBL/GenBank/DDBJ whole genome shotgun (WGS) entry which is preliminary data.</text>
</comment>
<keyword evidence="9" id="KW-0732">Signal</keyword>
<feature type="transmembrane region" description="Helical" evidence="8">
    <location>
        <begin position="205"/>
        <end position="223"/>
    </location>
</feature>
<dbReference type="Pfam" id="PF01925">
    <property type="entry name" value="TauE"/>
    <property type="match status" value="1"/>
</dbReference>
<keyword evidence="6 8" id="KW-1133">Transmembrane helix</keyword>
<evidence type="ECO:0000256" key="1">
    <source>
        <dbReference type="ARBA" id="ARBA00004651"/>
    </source>
</evidence>
<keyword evidence="7 8" id="KW-0472">Membrane</keyword>
<evidence type="ECO:0000256" key="9">
    <source>
        <dbReference type="SAM" id="SignalP"/>
    </source>
</evidence>
<dbReference type="PANTHER" id="PTHR30269">
    <property type="entry name" value="TRANSMEMBRANE PROTEIN YFCA"/>
    <property type="match status" value="1"/>
</dbReference>
<name>A0ABS0SG27_9HYPH</name>
<protein>
    <recommendedName>
        <fullName evidence="8">Probable membrane transporter protein</fullName>
    </recommendedName>
</protein>
<sequence>MLTYIVLLLAGFCAGALNAVAGGGTFLSFPALVWVGVPPIAANATATFAALPGYVGSAWGFRKDMRSEGPLSVKIIIALAVLGGFLGALLLLVTSPDVFRVIVPWLLLLATAVFAAGPALLKMITARGAGGLGAGVAAILLLAIATYGGYFNGGLGIMLLAGFGLIGFTDLNAMNGLKNVISAILSLVSVATYMVAGLIDWTYALPVAIACTVGGYVGAALARRITRPQMLRIFITLVGAVMTVAFFLV</sequence>
<reference evidence="10 11" key="1">
    <citation type="submission" date="2020-10" db="EMBL/GenBank/DDBJ databases">
        <title>Aquamicrobium zhengzhouensis sp. nov., a exopolysaccharide producing bacterium isolated from farmland soil.</title>
        <authorList>
            <person name="Wang X."/>
        </authorList>
    </citation>
    <scope>NUCLEOTIDE SEQUENCE [LARGE SCALE GENOMIC DNA]</scope>
    <source>
        <strain evidence="11">cd-1</strain>
    </source>
</reference>
<feature type="transmembrane region" description="Helical" evidence="8">
    <location>
        <begin position="230"/>
        <end position="248"/>
    </location>
</feature>
<feature type="transmembrane region" description="Helical" evidence="8">
    <location>
        <begin position="128"/>
        <end position="148"/>
    </location>
</feature>
<dbReference type="Proteomes" id="UP000601789">
    <property type="component" value="Unassembled WGS sequence"/>
</dbReference>
<dbReference type="InterPro" id="IPR002781">
    <property type="entry name" value="TM_pro_TauE-like"/>
</dbReference>
<evidence type="ECO:0000313" key="11">
    <source>
        <dbReference type="Proteomes" id="UP000601789"/>
    </source>
</evidence>